<dbReference type="SUPFAM" id="SSF143120">
    <property type="entry name" value="YefM-like"/>
    <property type="match status" value="1"/>
</dbReference>
<dbReference type="InterPro" id="IPR036165">
    <property type="entry name" value="YefM-like_sf"/>
</dbReference>
<proteinExistence type="inferred from homology"/>
<protein>
    <recommendedName>
        <fullName evidence="2">Antitoxin</fullName>
    </recommendedName>
</protein>
<dbReference type="OrthoDB" id="9802003at2"/>
<evidence type="ECO:0000256" key="2">
    <source>
        <dbReference type="RuleBase" id="RU362080"/>
    </source>
</evidence>
<dbReference type="AlphaFoldDB" id="A0A0F5JU72"/>
<dbReference type="PATRIC" id="fig|28092.6.peg.5526"/>
<dbReference type="InterPro" id="IPR006442">
    <property type="entry name" value="Antitoxin_Phd/YefM"/>
</dbReference>
<sequence>MRTIPFTDARANLKHVIDQVVDDVDVTLITRRDAPNAVVMSQEHYDSLMETVHLLRSPANVAHLDRSIAQLRAGKVKTQKLEEGSE</sequence>
<gene>
    <name evidence="3" type="ORF">WM40_23495</name>
</gene>
<evidence type="ECO:0000256" key="1">
    <source>
        <dbReference type="ARBA" id="ARBA00009981"/>
    </source>
</evidence>
<accession>A0A0F5JU72</accession>
<dbReference type="EMBL" id="LAQU01000045">
    <property type="protein sequence ID" value="KKB61393.1"/>
    <property type="molecule type" value="Genomic_DNA"/>
</dbReference>
<comment type="caution">
    <text evidence="3">The sequence shown here is derived from an EMBL/GenBank/DDBJ whole genome shotgun (WGS) entry which is preliminary data.</text>
</comment>
<keyword evidence="4" id="KW-1185">Reference proteome</keyword>
<name>A0A0F5JU72_9BURK</name>
<dbReference type="Gene3D" id="6.10.250.330">
    <property type="match status" value="1"/>
</dbReference>
<dbReference type="InterPro" id="IPR051405">
    <property type="entry name" value="phD/YefM_antitoxin"/>
</dbReference>
<dbReference type="Proteomes" id="UP000033618">
    <property type="component" value="Unassembled WGS sequence"/>
</dbReference>
<evidence type="ECO:0000313" key="3">
    <source>
        <dbReference type="EMBL" id="KKB61393.1"/>
    </source>
</evidence>
<organism evidence="3 4">
    <name type="scientific">Robbsia andropogonis</name>
    <dbReference type="NCBI Taxonomy" id="28092"/>
    <lineage>
        <taxon>Bacteria</taxon>
        <taxon>Pseudomonadati</taxon>
        <taxon>Pseudomonadota</taxon>
        <taxon>Betaproteobacteria</taxon>
        <taxon>Burkholderiales</taxon>
        <taxon>Burkholderiaceae</taxon>
        <taxon>Robbsia</taxon>
    </lineage>
</organism>
<dbReference type="NCBIfam" id="TIGR01552">
    <property type="entry name" value="phd_fam"/>
    <property type="match status" value="1"/>
</dbReference>
<dbReference type="Gene3D" id="3.40.1620.10">
    <property type="entry name" value="YefM-like domain"/>
    <property type="match status" value="1"/>
</dbReference>
<dbReference type="PANTHER" id="PTHR33713">
    <property type="entry name" value="ANTITOXIN YAFN-RELATED"/>
    <property type="match status" value="1"/>
</dbReference>
<reference evidence="3 4" key="1">
    <citation type="submission" date="2015-03" db="EMBL/GenBank/DDBJ databases">
        <title>Draft Genome Sequence of Burkholderia andropogonis type strain ICMP2807, isolated from Sorghum bicolor.</title>
        <authorList>
            <person name="Lopes-Santos L."/>
            <person name="Castro D.B."/>
            <person name="Ottoboni L.M."/>
            <person name="Park D."/>
            <person name="Weirc B.S."/>
            <person name="Destefano S.A."/>
        </authorList>
    </citation>
    <scope>NUCLEOTIDE SEQUENCE [LARGE SCALE GENOMIC DNA]</scope>
    <source>
        <strain evidence="3 4">ICMP2807</strain>
    </source>
</reference>
<comment type="function">
    <text evidence="2">Antitoxin component of a type II toxin-antitoxin (TA) system.</text>
</comment>
<dbReference type="PANTHER" id="PTHR33713:SF6">
    <property type="entry name" value="ANTITOXIN YEFM"/>
    <property type="match status" value="1"/>
</dbReference>
<evidence type="ECO:0000313" key="4">
    <source>
        <dbReference type="Proteomes" id="UP000033618"/>
    </source>
</evidence>
<dbReference type="RefSeq" id="WP_024905624.1">
    <property type="nucleotide sequence ID" value="NZ_CADFGU010000017.1"/>
</dbReference>
<comment type="similarity">
    <text evidence="1 2">Belongs to the phD/YefM antitoxin family.</text>
</comment>
<dbReference type="Pfam" id="PF02604">
    <property type="entry name" value="PhdYeFM_antitox"/>
    <property type="match status" value="1"/>
</dbReference>